<keyword evidence="2" id="KW-1185">Reference proteome</keyword>
<reference evidence="1" key="1">
    <citation type="submission" date="2023-07" db="EMBL/GenBank/DDBJ databases">
        <authorList>
            <consortium name="AG Swart"/>
            <person name="Singh M."/>
            <person name="Singh A."/>
            <person name="Seah K."/>
            <person name="Emmerich C."/>
        </authorList>
    </citation>
    <scope>NUCLEOTIDE SEQUENCE</scope>
    <source>
        <strain evidence="1">DP1</strain>
    </source>
</reference>
<dbReference type="EMBL" id="CAMPGE010025392">
    <property type="protein sequence ID" value="CAI2383153.1"/>
    <property type="molecule type" value="Genomic_DNA"/>
</dbReference>
<protein>
    <submittedName>
        <fullName evidence="1">Uncharacterized protein</fullName>
    </submittedName>
</protein>
<evidence type="ECO:0000313" key="1">
    <source>
        <dbReference type="EMBL" id="CAI2383153.1"/>
    </source>
</evidence>
<proteinExistence type="predicted"/>
<evidence type="ECO:0000313" key="2">
    <source>
        <dbReference type="Proteomes" id="UP001295684"/>
    </source>
</evidence>
<accession>A0AAD2D8B0</accession>
<comment type="caution">
    <text evidence="1">The sequence shown here is derived from an EMBL/GenBank/DDBJ whole genome shotgun (WGS) entry which is preliminary data.</text>
</comment>
<organism evidence="1 2">
    <name type="scientific">Euplotes crassus</name>
    <dbReference type="NCBI Taxonomy" id="5936"/>
    <lineage>
        <taxon>Eukaryota</taxon>
        <taxon>Sar</taxon>
        <taxon>Alveolata</taxon>
        <taxon>Ciliophora</taxon>
        <taxon>Intramacronucleata</taxon>
        <taxon>Spirotrichea</taxon>
        <taxon>Hypotrichia</taxon>
        <taxon>Euplotida</taxon>
        <taxon>Euplotidae</taxon>
        <taxon>Moneuplotes</taxon>
    </lineage>
</organism>
<dbReference type="Proteomes" id="UP001295684">
    <property type="component" value="Unassembled WGS sequence"/>
</dbReference>
<dbReference type="AlphaFoldDB" id="A0AAD2D8B0"/>
<name>A0AAD2D8B0_EUPCR</name>
<gene>
    <name evidence="1" type="ORF">ECRASSUSDP1_LOCUS24644</name>
</gene>
<sequence length="75" mass="8533">MEETRKIKLRLLSILVSCTNGQCARFLCQPWTAVLGWLSPSKPEGTLFSHRANNCCLLQKIRVAISKMYPCFCEV</sequence>